<organism evidence="2 3">
    <name type="scientific">Extremus antarcticus</name>
    <dbReference type="NCBI Taxonomy" id="702011"/>
    <lineage>
        <taxon>Eukaryota</taxon>
        <taxon>Fungi</taxon>
        <taxon>Dikarya</taxon>
        <taxon>Ascomycota</taxon>
        <taxon>Pezizomycotina</taxon>
        <taxon>Dothideomycetes</taxon>
        <taxon>Dothideomycetidae</taxon>
        <taxon>Mycosphaerellales</taxon>
        <taxon>Extremaceae</taxon>
        <taxon>Extremus</taxon>
    </lineage>
</organism>
<feature type="compositionally biased region" description="Low complexity" evidence="1">
    <location>
        <begin position="57"/>
        <end position="68"/>
    </location>
</feature>
<feature type="compositionally biased region" description="Basic and acidic residues" evidence="1">
    <location>
        <begin position="219"/>
        <end position="228"/>
    </location>
</feature>
<sequence length="493" mass="54223">MGWVDAVPSEDDTAAQLSDNKSAASGLVAIPSDVRFSHNSNEAKARDPAQPSLHTHAGPAASSPGGPSFSSLTDQEEPDTIDVSSGDELESVAATTRSPASFTAISGIQDKATTRNDVAAKHRYEHDSKFAPPTTSNHSLGGTGDSIRGDRLAKLAAKAAIVGEPRPPPPQKRKGYDNDQHTARKRPQKAHPATVEQKPIFPNLRAGRKRSTRQLPTPDVERAHKGVQEDQETALSRTSVASLQVLVDASTFESLAPLPDTEVRNLHDALDQSLHDLAHKYFKDTGADPSGEPEWCQIPGEELKSLYHALLGRHRESYANELSQLEKIKAVDIPKQVLEVAHYNQGNSPLLDELIWQAGRLMPDDRNFQKSRVREEAEVLARRLNFTLRPQLSKLGIRKPGNAATEFWEDCNDKLLDVFQRALTLKGLLLTAAEEYELMWVAPGVEVDRTTMKEVCIGREAYDVTFCVSSMVRARAHPDEEWRVVSPATVHSF</sequence>
<feature type="compositionally biased region" description="Polar residues" evidence="1">
    <location>
        <begin position="93"/>
        <end position="106"/>
    </location>
</feature>
<feature type="compositionally biased region" description="Basic and acidic residues" evidence="1">
    <location>
        <begin position="112"/>
        <end position="129"/>
    </location>
</feature>
<protein>
    <submittedName>
        <fullName evidence="2">Uncharacterized protein</fullName>
    </submittedName>
</protein>
<dbReference type="AlphaFoldDB" id="A0AAJ0DGZ9"/>
<evidence type="ECO:0000313" key="2">
    <source>
        <dbReference type="EMBL" id="KAK3049709.1"/>
    </source>
</evidence>
<dbReference type="Proteomes" id="UP001271007">
    <property type="component" value="Unassembled WGS sequence"/>
</dbReference>
<gene>
    <name evidence="2" type="ORF">LTR09_009131</name>
</gene>
<reference evidence="2" key="1">
    <citation type="submission" date="2023-04" db="EMBL/GenBank/DDBJ databases">
        <title>Black Yeasts Isolated from many extreme environments.</title>
        <authorList>
            <person name="Coleine C."/>
            <person name="Stajich J.E."/>
            <person name="Selbmann L."/>
        </authorList>
    </citation>
    <scope>NUCLEOTIDE SEQUENCE</scope>
    <source>
        <strain evidence="2">CCFEE 5312</strain>
    </source>
</reference>
<evidence type="ECO:0000256" key="1">
    <source>
        <dbReference type="SAM" id="MobiDB-lite"/>
    </source>
</evidence>
<evidence type="ECO:0000313" key="3">
    <source>
        <dbReference type="Proteomes" id="UP001271007"/>
    </source>
</evidence>
<feature type="compositionally biased region" description="Acidic residues" evidence="1">
    <location>
        <begin position="74"/>
        <end position="90"/>
    </location>
</feature>
<feature type="region of interest" description="Disordered" evidence="1">
    <location>
        <begin position="209"/>
        <end position="233"/>
    </location>
</feature>
<name>A0AAJ0DGZ9_9PEZI</name>
<comment type="caution">
    <text evidence="2">The sequence shown here is derived from an EMBL/GenBank/DDBJ whole genome shotgun (WGS) entry which is preliminary data.</text>
</comment>
<feature type="region of interest" description="Disordered" evidence="1">
    <location>
        <begin position="1"/>
        <end position="23"/>
    </location>
</feature>
<dbReference type="EMBL" id="JAWDJX010000038">
    <property type="protein sequence ID" value="KAK3049709.1"/>
    <property type="molecule type" value="Genomic_DNA"/>
</dbReference>
<keyword evidence="3" id="KW-1185">Reference proteome</keyword>
<proteinExistence type="predicted"/>
<accession>A0AAJ0DGZ9</accession>
<feature type="region of interest" description="Disordered" evidence="1">
    <location>
        <begin position="35"/>
        <end position="196"/>
    </location>
</feature>